<accession>A0A7G9B4H4</accession>
<sequence>MGKCRVWTKQHKSVWEQLERYGRYTVKREYVALALEEHTDLVLEAYDWLVRNSPDASSRPADAEYPVWVSYRRDAAMLPDRDSVMLELTIDEKRITPIHVSKWGTILNFSYIPADSGDAKRHSKLLAEYGVSDAKAYLSRFYPEIKEEIVDSWKRLFDDSVHLGSELRYGTIWEVRREWVSRVTR</sequence>
<dbReference type="InterPro" id="IPR024211">
    <property type="entry name" value="DUF3841"/>
</dbReference>
<name>A0A7G9B4H4_9FIRM</name>
<gene>
    <name evidence="1" type="ORF">H8790_13635</name>
</gene>
<proteinExistence type="predicted"/>
<dbReference type="RefSeq" id="WP_187333056.1">
    <property type="nucleotide sequence ID" value="NZ_CP060490.1"/>
</dbReference>
<organism evidence="1 2">
    <name type="scientific">Oscillibacter hominis</name>
    <dbReference type="NCBI Taxonomy" id="2763056"/>
    <lineage>
        <taxon>Bacteria</taxon>
        <taxon>Bacillati</taxon>
        <taxon>Bacillota</taxon>
        <taxon>Clostridia</taxon>
        <taxon>Eubacteriales</taxon>
        <taxon>Oscillospiraceae</taxon>
        <taxon>Oscillibacter</taxon>
    </lineage>
</organism>
<evidence type="ECO:0000313" key="2">
    <source>
        <dbReference type="Proteomes" id="UP000515960"/>
    </source>
</evidence>
<reference evidence="1 2" key="1">
    <citation type="submission" date="2020-08" db="EMBL/GenBank/DDBJ databases">
        <authorList>
            <person name="Liu C."/>
            <person name="Sun Q."/>
        </authorList>
    </citation>
    <scope>NUCLEOTIDE SEQUENCE [LARGE SCALE GENOMIC DNA]</scope>
    <source>
        <strain evidence="1 2">NSJ-62</strain>
    </source>
</reference>
<evidence type="ECO:0000313" key="1">
    <source>
        <dbReference type="EMBL" id="QNL44455.1"/>
    </source>
</evidence>
<keyword evidence="2" id="KW-1185">Reference proteome</keyword>
<protein>
    <submittedName>
        <fullName evidence="1">DUF3841 domain-containing protein</fullName>
    </submittedName>
</protein>
<dbReference type="AlphaFoldDB" id="A0A7G9B4H4"/>
<dbReference type="Pfam" id="PF12952">
    <property type="entry name" value="DUF3841"/>
    <property type="match status" value="1"/>
</dbReference>
<dbReference type="KEGG" id="ohi:H8790_13635"/>
<dbReference type="Proteomes" id="UP000515960">
    <property type="component" value="Chromosome"/>
</dbReference>
<dbReference type="EMBL" id="CP060490">
    <property type="protein sequence ID" value="QNL44455.1"/>
    <property type="molecule type" value="Genomic_DNA"/>
</dbReference>